<organism evidence="2 3">
    <name type="scientific">Tritrichomonas foetus</name>
    <dbReference type="NCBI Taxonomy" id="1144522"/>
    <lineage>
        <taxon>Eukaryota</taxon>
        <taxon>Metamonada</taxon>
        <taxon>Parabasalia</taxon>
        <taxon>Tritrichomonadida</taxon>
        <taxon>Tritrichomonadidae</taxon>
        <taxon>Tritrichomonas</taxon>
    </lineage>
</organism>
<dbReference type="GeneID" id="94848639"/>
<keyword evidence="1" id="KW-0812">Transmembrane</keyword>
<dbReference type="VEuPathDB" id="TrichDB:TRFO_41704"/>
<evidence type="ECO:0000313" key="3">
    <source>
        <dbReference type="Proteomes" id="UP000179807"/>
    </source>
</evidence>
<accession>A0A1J4L3T0</accession>
<reference evidence="2" key="1">
    <citation type="submission" date="2016-10" db="EMBL/GenBank/DDBJ databases">
        <authorList>
            <person name="Benchimol M."/>
            <person name="Almeida L.G."/>
            <person name="Vasconcelos A.T."/>
            <person name="Perreira-Neves A."/>
            <person name="Rosa I.A."/>
            <person name="Tasca T."/>
            <person name="Bogo M.R."/>
            <person name="de Souza W."/>
        </authorList>
    </citation>
    <scope>NUCLEOTIDE SEQUENCE [LARGE SCALE GENOMIC DNA]</scope>
    <source>
        <strain evidence="2">K</strain>
    </source>
</reference>
<dbReference type="RefSeq" id="XP_068369742.1">
    <property type="nucleotide sequence ID" value="XM_068513935.1"/>
</dbReference>
<evidence type="ECO:0000313" key="2">
    <source>
        <dbReference type="EMBL" id="OHT16606.1"/>
    </source>
</evidence>
<dbReference type="EMBL" id="MLAK01000091">
    <property type="protein sequence ID" value="OHT16606.1"/>
    <property type="molecule type" value="Genomic_DNA"/>
</dbReference>
<dbReference type="Proteomes" id="UP000179807">
    <property type="component" value="Unassembled WGS sequence"/>
</dbReference>
<keyword evidence="1" id="KW-1133">Transmembrane helix</keyword>
<feature type="transmembrane region" description="Helical" evidence="1">
    <location>
        <begin position="80"/>
        <end position="101"/>
    </location>
</feature>
<gene>
    <name evidence="2" type="ORF">TRFO_41704</name>
</gene>
<keyword evidence="1" id="KW-0472">Membrane</keyword>
<evidence type="ECO:0000256" key="1">
    <source>
        <dbReference type="SAM" id="Phobius"/>
    </source>
</evidence>
<dbReference type="AlphaFoldDB" id="A0A1J4L3T0"/>
<protein>
    <submittedName>
        <fullName evidence="2">Uncharacterized protein</fullName>
    </submittedName>
</protein>
<sequence>MIDISALKDNTYICALTDGFKVVAANLYGGYEVNDLTDRIIVNSEIILTIIINKTVARSFSVFVPYFKDKFIHTDLKRKYIFFAASGVVASSLSTIVVYPLQVYRAKRKAKLTQKDGEPIKEVKPSVPGALMNFAVNVVPATVDVAFNYTRDHAGQIVVLAIAAAFAGAQYAFTGGYRKIAQRIFPKALP</sequence>
<name>A0A1J4L3T0_9EUKA</name>
<feature type="transmembrane region" description="Helical" evidence="1">
    <location>
        <begin position="154"/>
        <end position="173"/>
    </location>
</feature>
<keyword evidence="3" id="KW-1185">Reference proteome</keyword>
<proteinExistence type="predicted"/>
<comment type="caution">
    <text evidence="2">The sequence shown here is derived from an EMBL/GenBank/DDBJ whole genome shotgun (WGS) entry which is preliminary data.</text>
</comment>